<comment type="caution">
    <text evidence="1">The sequence shown here is derived from an EMBL/GenBank/DDBJ whole genome shotgun (WGS) entry which is preliminary data.</text>
</comment>
<accession>A0AAV4S0B3</accession>
<name>A0AAV4S0B3_CAEEX</name>
<reference evidence="1 2" key="1">
    <citation type="submission" date="2021-06" db="EMBL/GenBank/DDBJ databases">
        <title>Caerostris extrusa draft genome.</title>
        <authorList>
            <person name="Kono N."/>
            <person name="Arakawa K."/>
        </authorList>
    </citation>
    <scope>NUCLEOTIDE SEQUENCE [LARGE SCALE GENOMIC DNA]</scope>
</reference>
<dbReference type="Proteomes" id="UP001054945">
    <property type="component" value="Unassembled WGS sequence"/>
</dbReference>
<dbReference type="AlphaFoldDB" id="A0AAV4S0B3"/>
<protein>
    <submittedName>
        <fullName evidence="1">Uncharacterized protein</fullName>
    </submittedName>
</protein>
<gene>
    <name evidence="1" type="ORF">CEXT_58321</name>
</gene>
<sequence>MRSLCGNATVWIVCRQHPAGLEGQCGVVSPYLKGRCDRLSGWIRSILWVSVPRVLRKKQTALTSACLPEKQADSEGGILTKTQQCISSLVSFQSSFFFLP</sequence>
<keyword evidence="2" id="KW-1185">Reference proteome</keyword>
<proteinExistence type="predicted"/>
<organism evidence="1 2">
    <name type="scientific">Caerostris extrusa</name>
    <name type="common">Bark spider</name>
    <name type="synonym">Caerostris bankana</name>
    <dbReference type="NCBI Taxonomy" id="172846"/>
    <lineage>
        <taxon>Eukaryota</taxon>
        <taxon>Metazoa</taxon>
        <taxon>Ecdysozoa</taxon>
        <taxon>Arthropoda</taxon>
        <taxon>Chelicerata</taxon>
        <taxon>Arachnida</taxon>
        <taxon>Araneae</taxon>
        <taxon>Araneomorphae</taxon>
        <taxon>Entelegynae</taxon>
        <taxon>Araneoidea</taxon>
        <taxon>Araneidae</taxon>
        <taxon>Caerostris</taxon>
    </lineage>
</organism>
<evidence type="ECO:0000313" key="2">
    <source>
        <dbReference type="Proteomes" id="UP001054945"/>
    </source>
</evidence>
<evidence type="ECO:0000313" key="1">
    <source>
        <dbReference type="EMBL" id="GIY25985.1"/>
    </source>
</evidence>
<dbReference type="EMBL" id="BPLR01008612">
    <property type="protein sequence ID" value="GIY25985.1"/>
    <property type="molecule type" value="Genomic_DNA"/>
</dbReference>